<keyword evidence="4" id="KW-0472">Membrane</keyword>
<dbReference type="PANTHER" id="PTHR36985">
    <property type="entry name" value="TRANSLOCATION AND ASSEMBLY MODULE SUBUNIT TAMB"/>
    <property type="match status" value="1"/>
</dbReference>
<proteinExistence type="predicted"/>
<dbReference type="Pfam" id="PF04357">
    <property type="entry name" value="TamB"/>
    <property type="match status" value="1"/>
</dbReference>
<gene>
    <name evidence="7" type="ORF">VK792_04915</name>
</gene>
<organism evidence="7 8">
    <name type="scientific">Mesobacterium hydrothermale</name>
    <dbReference type="NCBI Taxonomy" id="3111907"/>
    <lineage>
        <taxon>Bacteria</taxon>
        <taxon>Pseudomonadati</taxon>
        <taxon>Pseudomonadota</taxon>
        <taxon>Alphaproteobacteria</taxon>
        <taxon>Rhodobacterales</taxon>
        <taxon>Roseobacteraceae</taxon>
        <taxon>Mesobacterium</taxon>
    </lineage>
</organism>
<evidence type="ECO:0000256" key="5">
    <source>
        <dbReference type="SAM" id="SignalP"/>
    </source>
</evidence>
<name>A0ABU6HF58_9RHOB</name>
<keyword evidence="5" id="KW-0732">Signal</keyword>
<feature type="domain" description="Translocation and assembly module TamB C-terminal" evidence="6">
    <location>
        <begin position="779"/>
        <end position="1127"/>
    </location>
</feature>
<comment type="subcellular location">
    <subcellularLocation>
        <location evidence="1">Membrane</location>
        <topology evidence="1">Single-pass membrane protein</topology>
    </subcellularLocation>
</comment>
<accession>A0ABU6HF58</accession>
<feature type="chain" id="PRO_5045451717" evidence="5">
    <location>
        <begin position="18"/>
        <end position="1127"/>
    </location>
</feature>
<feature type="signal peptide" evidence="5">
    <location>
        <begin position="1"/>
        <end position="17"/>
    </location>
</feature>
<dbReference type="PANTHER" id="PTHR36985:SF1">
    <property type="entry name" value="TRANSLOCATION AND ASSEMBLY MODULE SUBUNIT TAMB"/>
    <property type="match status" value="1"/>
</dbReference>
<evidence type="ECO:0000256" key="1">
    <source>
        <dbReference type="ARBA" id="ARBA00004167"/>
    </source>
</evidence>
<evidence type="ECO:0000256" key="4">
    <source>
        <dbReference type="ARBA" id="ARBA00023136"/>
    </source>
</evidence>
<dbReference type="EMBL" id="JAYLLH010000004">
    <property type="protein sequence ID" value="MEC3860616.1"/>
    <property type="molecule type" value="Genomic_DNA"/>
</dbReference>
<dbReference type="RefSeq" id="WP_326296237.1">
    <property type="nucleotide sequence ID" value="NZ_JAYLLH010000004.1"/>
</dbReference>
<keyword evidence="2" id="KW-0812">Transmembrane</keyword>
<keyword evidence="8" id="KW-1185">Reference proteome</keyword>
<dbReference type="InterPro" id="IPR007452">
    <property type="entry name" value="TamB_C"/>
</dbReference>
<reference evidence="7 8" key="1">
    <citation type="submission" date="2024-01" db="EMBL/GenBank/DDBJ databases">
        <title>Mesobacterium rodlantinim sp. nov., isolated from shallow sea hydrothermal systems off Kueishantao Island.</title>
        <authorList>
            <person name="Su Z."/>
            <person name="Tang K."/>
        </authorList>
    </citation>
    <scope>NUCLEOTIDE SEQUENCE [LARGE SCALE GENOMIC DNA]</scope>
    <source>
        <strain evidence="7 8">TK19101</strain>
    </source>
</reference>
<evidence type="ECO:0000313" key="7">
    <source>
        <dbReference type="EMBL" id="MEC3860616.1"/>
    </source>
</evidence>
<sequence>MRWLVLVLLLWPFASVAQDREDRGYIAGLLEDALGGDGRTVRIEGFAGALSSTATIDKITIADPKGIWLTLQGIEMQWTRSALLRGEIEIDKLSAKSIDLSRLPESAPATGGLPAPEAQGFRLPDLPVSVHIGQLSATTITIGAPVTGQAARLSLTAKLALEAGKGTVKLSATRRDAPGDFSIAGAFDNATEALNFDIILTEGAGGLAVTLLQIPDAPDIELTVKGDGTLRDFDASLQLATEGTSRLTGTFTLQSAQNGDLNFATNLSGDVTALFALPFQPFFGKDIRLRATGTKPALGGLALEDFVLSSAALQARGGAVFDAAFWPERLDLTLRMADPAGGYVRLPVSGPATQVKSADMVLDYARAKGENWRAEIALSDVSRDGSGMDRLLMTGQGALQATLGALRSVSGSFLFSANGFRGNPDVMSALGRDISGHMDLAYTEAGPLRISQLRLNGDGLALDGNATFSGLTGTPQVDFDIGVQTTDIERFSGLVSRPVKGGATLRLAGMANLDGIADLQLSGQTTDLSINQAQADKILRGPGTLRADVRRDETGVLLRDLLVQTDQARVSAEGRLSSTQGAVVFGLSLSDVGLLVPGYRGAVTADGRATMDGGGWQVATDLTGPYGLTGRAEADLHGSLSASYRANVPDVASLGMPFSGPVSLQGTVQDTNGTLRTDTTLAGPAGLSARLQGAVAPDLSLSATGQAPLGLLNPSIAPRSAQGDADFELTLTDTTLRALRGQVTLRGGSLVSPGERIALRDVAGTIGLAEGTATVALRAAPQEGGSLSLSGTVSTSPGFPANLSLEFNSVGAVDPQLYRTTIDGAAAIRGALSGGARITGRLTLGETRITLPNTYLSALSPLPEVTHLNATRPVARTLDRAGVGRAATDDTRPMGPPYPMDIVINAPSRVFVRGRGLDAELGGRLVISGTSDALISTGGMELIRGRLDILGRRFVLDEGRVQLQGDFNPSIRFVASTATDAGNASVVVSGRASSPDVQFLSDPAAPQDEVLSQLLFGRSLSQITPFQALQLASAVATLAGRGGQGVIGRLREGFGLDDLDISTGTDGQTEVTAGKYISEKVYTGVTVRQEGRPDVTLNIDLSPNVTAKGTLGGDGETSLGIFFEKDY</sequence>
<evidence type="ECO:0000256" key="3">
    <source>
        <dbReference type="ARBA" id="ARBA00022989"/>
    </source>
</evidence>
<comment type="caution">
    <text evidence="7">The sequence shown here is derived from an EMBL/GenBank/DDBJ whole genome shotgun (WGS) entry which is preliminary data.</text>
</comment>
<keyword evidence="3" id="KW-1133">Transmembrane helix</keyword>
<evidence type="ECO:0000259" key="6">
    <source>
        <dbReference type="Pfam" id="PF04357"/>
    </source>
</evidence>
<evidence type="ECO:0000313" key="8">
    <source>
        <dbReference type="Proteomes" id="UP001348149"/>
    </source>
</evidence>
<protein>
    <submittedName>
        <fullName evidence="7">Translocation/assembly module TamB domain-containing protein</fullName>
    </submittedName>
</protein>
<dbReference type="Proteomes" id="UP001348149">
    <property type="component" value="Unassembled WGS sequence"/>
</dbReference>
<evidence type="ECO:0000256" key="2">
    <source>
        <dbReference type="ARBA" id="ARBA00022692"/>
    </source>
</evidence>